<gene>
    <name evidence="1" type="ORF">JYE49_13370</name>
</gene>
<sequence>MKNPWEEISLDDYENHMSLDSVKQLQALNVLMKEQFDAYPVHTAMVLGVAGGNGIEHARPEKYRAVYCVDINEAYLQAVRERYAGQPAVQCLRADLAEEADRLPAAELVIANLLIEYIGYPAFTAVIRKVGPEYVSCVIQINRDEQKWVSDSPYLHAFDGLDRVHHQMEENALTVAMEEAGYTGILRAEEGLPNGKALVRLDYRRIVEEEL</sequence>
<keyword evidence="1" id="KW-0489">Methyltransferase</keyword>
<evidence type="ECO:0000313" key="1">
    <source>
        <dbReference type="EMBL" id="QUC66818.1"/>
    </source>
</evidence>
<organism evidence="1 2">
    <name type="scientific">Aristaeella hokkaidonensis</name>
    <dbReference type="NCBI Taxonomy" id="3046382"/>
    <lineage>
        <taxon>Bacteria</taxon>
        <taxon>Bacillati</taxon>
        <taxon>Bacillota</taxon>
        <taxon>Clostridia</taxon>
        <taxon>Eubacteriales</taxon>
        <taxon>Aristaeellaceae</taxon>
        <taxon>Aristaeella</taxon>
    </lineage>
</organism>
<dbReference type="EMBL" id="CP068393">
    <property type="protein sequence ID" value="QUC66818.1"/>
    <property type="molecule type" value="Genomic_DNA"/>
</dbReference>
<accession>A0AC61NKS5</accession>
<protein>
    <submittedName>
        <fullName evidence="1">Class I SAM-dependent methyltransferase</fullName>
    </submittedName>
</protein>
<evidence type="ECO:0000313" key="2">
    <source>
        <dbReference type="Proteomes" id="UP000682782"/>
    </source>
</evidence>
<name>A0AC61NKS5_9FIRM</name>
<dbReference type="Proteomes" id="UP000682782">
    <property type="component" value="Chromosome"/>
</dbReference>
<keyword evidence="2" id="KW-1185">Reference proteome</keyword>
<proteinExistence type="predicted"/>
<reference evidence="1" key="1">
    <citation type="submission" date="2021-01" db="EMBL/GenBank/DDBJ databases">
        <title>Complete genome sequence of Clostridiales bacterium R-7.</title>
        <authorList>
            <person name="Mahoney-Kurpe S.C."/>
            <person name="Palevich N."/>
            <person name="Koike S."/>
            <person name="Moon C.D."/>
            <person name="Attwood G.T."/>
        </authorList>
    </citation>
    <scope>NUCLEOTIDE SEQUENCE</scope>
    <source>
        <strain evidence="1">R-7</strain>
    </source>
</reference>
<keyword evidence="1" id="KW-0808">Transferase</keyword>